<dbReference type="Proteomes" id="UP000013569">
    <property type="component" value="Unassembled WGS sequence"/>
</dbReference>
<gene>
    <name evidence="1" type="ORF">GTC6_15279</name>
</gene>
<reference evidence="1 2" key="1">
    <citation type="journal article" date="2013" name="Genome Announc.">
        <title>Draft Genome Sequence of a Benzothiophene-Desulfurizing Bacterium, Gordona terrae Strain C-6.</title>
        <authorList>
            <person name="Wang W."/>
            <person name="Ma T."/>
            <person name="Ren Y."/>
            <person name="Li G."/>
        </authorList>
    </citation>
    <scope>NUCLEOTIDE SEQUENCE [LARGE SCALE GENOMIC DNA]</scope>
    <source>
        <strain evidence="1 2">C-6</strain>
    </source>
</reference>
<accession>R7Y880</accession>
<comment type="caution">
    <text evidence="1">The sequence shown here is derived from an EMBL/GenBank/DDBJ whole genome shotgun (WGS) entry which is preliminary data.</text>
</comment>
<organism evidence="1 2">
    <name type="scientific">Gordonia terrae C-6</name>
    <dbReference type="NCBI Taxonomy" id="1316928"/>
    <lineage>
        <taxon>Bacteria</taxon>
        <taxon>Bacillati</taxon>
        <taxon>Actinomycetota</taxon>
        <taxon>Actinomycetes</taxon>
        <taxon>Mycobacteriales</taxon>
        <taxon>Gordoniaceae</taxon>
        <taxon>Gordonia</taxon>
    </lineage>
</organism>
<evidence type="ECO:0000313" key="1">
    <source>
        <dbReference type="EMBL" id="EON31984.1"/>
    </source>
</evidence>
<protein>
    <submittedName>
        <fullName evidence="1">Uncharacterized protein</fullName>
    </submittedName>
</protein>
<dbReference type="EMBL" id="AQPW01000018">
    <property type="protein sequence ID" value="EON31984.1"/>
    <property type="molecule type" value="Genomic_DNA"/>
</dbReference>
<name>R7Y880_9ACTN</name>
<sequence>MSAPVETLITHAWDLYDQHPTCEYAANLRADVWALEESTDYATDSVKALARQVVHTLAIATGDEIHEILAPMPSVAAWLGLGQ</sequence>
<evidence type="ECO:0000313" key="2">
    <source>
        <dbReference type="Proteomes" id="UP000013569"/>
    </source>
</evidence>
<proteinExistence type="predicted"/>
<dbReference type="RefSeq" id="WP_010843461.1">
    <property type="nucleotide sequence ID" value="NZ_AQPW01000018.1"/>
</dbReference>
<dbReference type="AlphaFoldDB" id="R7Y880"/>